<comment type="function">
    <text evidence="9">Catalyzes the condensation of pantoate with beta-alanine in an ATP-dependent reaction via a pantoyl-adenylate intermediate.</text>
</comment>
<dbReference type="SUPFAM" id="SSF52374">
    <property type="entry name" value="Nucleotidylyl transferase"/>
    <property type="match status" value="1"/>
</dbReference>
<dbReference type="EC" id="6.3.2.1" evidence="9"/>
<dbReference type="Proteomes" id="UP001596410">
    <property type="component" value="Unassembled WGS sequence"/>
</dbReference>
<keyword evidence="7 9" id="KW-0067">ATP-binding</keyword>
<comment type="pathway">
    <text evidence="1 9">Cofactor biosynthesis; (R)-pantothenate biosynthesis; (R)-pantothenate from (R)-pantoate and beta-alanine: step 1/1.</text>
</comment>
<feature type="binding site" evidence="9">
    <location>
        <position position="61"/>
    </location>
    <ligand>
        <name>beta-alanine</name>
        <dbReference type="ChEBI" id="CHEBI:57966"/>
    </ligand>
</feature>
<organism evidence="10 11">
    <name type="scientific">Halobacillus seohaensis</name>
    <dbReference type="NCBI Taxonomy" id="447421"/>
    <lineage>
        <taxon>Bacteria</taxon>
        <taxon>Bacillati</taxon>
        <taxon>Bacillota</taxon>
        <taxon>Bacilli</taxon>
        <taxon>Bacillales</taxon>
        <taxon>Bacillaceae</taxon>
        <taxon>Halobacillus</taxon>
    </lineage>
</organism>
<evidence type="ECO:0000256" key="6">
    <source>
        <dbReference type="ARBA" id="ARBA00022741"/>
    </source>
</evidence>
<reference evidence="11" key="1">
    <citation type="journal article" date="2019" name="Int. J. Syst. Evol. Microbiol.">
        <title>The Global Catalogue of Microorganisms (GCM) 10K type strain sequencing project: providing services to taxonomists for standard genome sequencing and annotation.</title>
        <authorList>
            <consortium name="The Broad Institute Genomics Platform"/>
            <consortium name="The Broad Institute Genome Sequencing Center for Infectious Disease"/>
            <person name="Wu L."/>
            <person name="Ma J."/>
        </authorList>
    </citation>
    <scope>NUCLEOTIDE SEQUENCE [LARGE SCALE GENOMIC DNA]</scope>
    <source>
        <strain evidence="11">CGMCC 4.1621</strain>
    </source>
</reference>
<dbReference type="Pfam" id="PF02569">
    <property type="entry name" value="Pantoate_ligase"/>
    <property type="match status" value="1"/>
</dbReference>
<sequence>MDVLTNIRDVQKKAQQIRLDGKSIGFVPTMGYLHEGHMKLIKNARKENDFVILSIFINPLQFGENEDLDAYPRDEAHDLRQAEQSGVDLVFFPSTSTMYPTPLSLKIAVVRRADVLCGRTRPGHFEGVVTVLTKLFNICQPTRAYFGRKDAQQIAVVDALIHDFNFSIKLIPVETVRESDGLAKSSRNVNLIDQERAEAPSIQQALQYGKKLVEQGETDPNIILEKTREFLEFRTHGKIDYIEFLSYPELEPIETIDCQVILAAAVFYKRARLIDNVVFNDAGVTSG</sequence>
<feature type="binding site" evidence="9">
    <location>
        <position position="61"/>
    </location>
    <ligand>
        <name>(R)-pantoate</name>
        <dbReference type="ChEBI" id="CHEBI:15980"/>
    </ligand>
</feature>
<feature type="binding site" evidence="9">
    <location>
        <begin position="30"/>
        <end position="37"/>
    </location>
    <ligand>
        <name>ATP</name>
        <dbReference type="ChEBI" id="CHEBI:30616"/>
    </ligand>
</feature>
<dbReference type="InterPro" id="IPR004821">
    <property type="entry name" value="Cyt_trans-like"/>
</dbReference>
<dbReference type="NCBIfam" id="TIGR00018">
    <property type="entry name" value="panC"/>
    <property type="match status" value="1"/>
</dbReference>
<evidence type="ECO:0000313" key="11">
    <source>
        <dbReference type="Proteomes" id="UP001596410"/>
    </source>
</evidence>
<dbReference type="HAMAP" id="MF_00158">
    <property type="entry name" value="PanC"/>
    <property type="match status" value="1"/>
</dbReference>
<evidence type="ECO:0000256" key="8">
    <source>
        <dbReference type="ARBA" id="ARBA00048258"/>
    </source>
</evidence>
<keyword evidence="3 9" id="KW-0963">Cytoplasm</keyword>
<dbReference type="InterPro" id="IPR014729">
    <property type="entry name" value="Rossmann-like_a/b/a_fold"/>
</dbReference>
<dbReference type="NCBIfam" id="TIGR00125">
    <property type="entry name" value="cyt_tran_rel"/>
    <property type="match status" value="1"/>
</dbReference>
<evidence type="ECO:0000256" key="2">
    <source>
        <dbReference type="ARBA" id="ARBA00009256"/>
    </source>
</evidence>
<evidence type="ECO:0000256" key="5">
    <source>
        <dbReference type="ARBA" id="ARBA00022655"/>
    </source>
</evidence>
<comment type="catalytic activity">
    <reaction evidence="8 9">
        <text>(R)-pantoate + beta-alanine + ATP = (R)-pantothenate + AMP + diphosphate + H(+)</text>
        <dbReference type="Rhea" id="RHEA:10912"/>
        <dbReference type="ChEBI" id="CHEBI:15378"/>
        <dbReference type="ChEBI" id="CHEBI:15980"/>
        <dbReference type="ChEBI" id="CHEBI:29032"/>
        <dbReference type="ChEBI" id="CHEBI:30616"/>
        <dbReference type="ChEBI" id="CHEBI:33019"/>
        <dbReference type="ChEBI" id="CHEBI:57966"/>
        <dbReference type="ChEBI" id="CHEBI:456215"/>
        <dbReference type="EC" id="6.3.2.1"/>
    </reaction>
</comment>
<dbReference type="EMBL" id="JBHSZV010000004">
    <property type="protein sequence ID" value="MFC7060428.1"/>
    <property type="molecule type" value="Genomic_DNA"/>
</dbReference>
<dbReference type="Gene3D" id="3.40.50.620">
    <property type="entry name" value="HUPs"/>
    <property type="match status" value="1"/>
</dbReference>
<dbReference type="GO" id="GO:0004592">
    <property type="term" value="F:pantoate-beta-alanine ligase activity"/>
    <property type="evidence" value="ECO:0007669"/>
    <property type="project" value="UniProtKB-EC"/>
</dbReference>
<dbReference type="Gene3D" id="3.30.1300.10">
    <property type="entry name" value="Pantoate-beta-alanine ligase, C-terminal domain"/>
    <property type="match status" value="1"/>
</dbReference>
<protein>
    <recommendedName>
        <fullName evidence="9">Pantothenate synthetase</fullName>
        <shortName evidence="9">PS</shortName>
        <ecNumber evidence="9">6.3.2.1</ecNumber>
    </recommendedName>
    <alternativeName>
        <fullName evidence="9">Pantoate--beta-alanine ligase</fullName>
    </alternativeName>
    <alternativeName>
        <fullName evidence="9">Pantoate-activating enzyme</fullName>
    </alternativeName>
</protein>
<feature type="active site" description="Proton donor" evidence="9">
    <location>
        <position position="37"/>
    </location>
</feature>
<dbReference type="PANTHER" id="PTHR21299">
    <property type="entry name" value="CYTIDYLATE KINASE/PANTOATE-BETA-ALANINE LIGASE"/>
    <property type="match status" value="1"/>
</dbReference>
<dbReference type="CDD" id="cd00560">
    <property type="entry name" value="PanC"/>
    <property type="match status" value="1"/>
</dbReference>
<evidence type="ECO:0000256" key="7">
    <source>
        <dbReference type="ARBA" id="ARBA00022840"/>
    </source>
</evidence>
<gene>
    <name evidence="9 10" type="primary">panC</name>
    <name evidence="10" type="ORF">ACFQIC_00905</name>
</gene>
<comment type="miscellaneous">
    <text evidence="9">The reaction proceeds by a bi uni uni bi ping pong mechanism.</text>
</comment>
<comment type="subcellular location">
    <subcellularLocation>
        <location evidence="9">Cytoplasm</location>
    </subcellularLocation>
</comment>
<evidence type="ECO:0000256" key="3">
    <source>
        <dbReference type="ARBA" id="ARBA00022490"/>
    </source>
</evidence>
<dbReference type="InterPro" id="IPR003721">
    <property type="entry name" value="Pantoate_ligase"/>
</dbReference>
<feature type="binding site" evidence="9">
    <location>
        <position position="153"/>
    </location>
    <ligand>
        <name>(R)-pantoate</name>
        <dbReference type="ChEBI" id="CHEBI:15980"/>
    </ligand>
</feature>
<keyword evidence="4 9" id="KW-0436">Ligase</keyword>
<feature type="binding site" evidence="9">
    <location>
        <position position="176"/>
    </location>
    <ligand>
        <name>ATP</name>
        <dbReference type="ChEBI" id="CHEBI:30616"/>
    </ligand>
</feature>
<evidence type="ECO:0000256" key="4">
    <source>
        <dbReference type="ARBA" id="ARBA00022598"/>
    </source>
</evidence>
<comment type="caution">
    <text evidence="10">The sequence shown here is derived from an EMBL/GenBank/DDBJ whole genome shotgun (WGS) entry which is preliminary data.</text>
</comment>
<dbReference type="InterPro" id="IPR042176">
    <property type="entry name" value="Pantoate_ligase_C"/>
</dbReference>
<evidence type="ECO:0000313" key="10">
    <source>
        <dbReference type="EMBL" id="MFC7060428.1"/>
    </source>
</evidence>
<feature type="binding site" evidence="9">
    <location>
        <begin position="184"/>
        <end position="187"/>
    </location>
    <ligand>
        <name>ATP</name>
        <dbReference type="ChEBI" id="CHEBI:30616"/>
    </ligand>
</feature>
<comment type="similarity">
    <text evidence="2 9">Belongs to the pantothenate synthetase family.</text>
</comment>
<keyword evidence="6 9" id="KW-0547">Nucleotide-binding</keyword>
<dbReference type="RefSeq" id="WP_204706373.1">
    <property type="nucleotide sequence ID" value="NZ_JBHSZV010000004.1"/>
</dbReference>
<evidence type="ECO:0000256" key="9">
    <source>
        <dbReference type="HAMAP-Rule" id="MF_00158"/>
    </source>
</evidence>
<proteinExistence type="inferred from homology"/>
<feature type="binding site" evidence="9">
    <location>
        <begin position="147"/>
        <end position="150"/>
    </location>
    <ligand>
        <name>ATP</name>
        <dbReference type="ChEBI" id="CHEBI:30616"/>
    </ligand>
</feature>
<name>A0ABW2EG47_9BACI</name>
<dbReference type="PANTHER" id="PTHR21299:SF1">
    <property type="entry name" value="PANTOATE--BETA-ALANINE LIGASE"/>
    <property type="match status" value="1"/>
</dbReference>
<comment type="subunit">
    <text evidence="9">Homodimer.</text>
</comment>
<keyword evidence="5 9" id="KW-0566">Pantothenate biosynthesis</keyword>
<evidence type="ECO:0000256" key="1">
    <source>
        <dbReference type="ARBA" id="ARBA00004990"/>
    </source>
</evidence>
<accession>A0ABW2EG47</accession>
<keyword evidence="11" id="KW-1185">Reference proteome</keyword>